<gene>
    <name evidence="1" type="ORF">L6452_20717</name>
</gene>
<reference evidence="1 2" key="2">
    <citation type="journal article" date="2022" name="Mol. Ecol. Resour.">
        <title>The genomes of chicory, endive, great burdock and yacon provide insights into Asteraceae paleo-polyploidization history and plant inulin production.</title>
        <authorList>
            <person name="Fan W."/>
            <person name="Wang S."/>
            <person name="Wang H."/>
            <person name="Wang A."/>
            <person name="Jiang F."/>
            <person name="Liu H."/>
            <person name="Zhao H."/>
            <person name="Xu D."/>
            <person name="Zhang Y."/>
        </authorList>
    </citation>
    <scope>NUCLEOTIDE SEQUENCE [LARGE SCALE GENOMIC DNA]</scope>
    <source>
        <strain evidence="2">cv. Niubang</strain>
    </source>
</reference>
<reference evidence="2" key="1">
    <citation type="journal article" date="2022" name="Mol. Ecol. Resour.">
        <title>The genomes of chicory, endive, great burdock and yacon provide insights into Asteraceae palaeo-polyploidization history and plant inulin production.</title>
        <authorList>
            <person name="Fan W."/>
            <person name="Wang S."/>
            <person name="Wang H."/>
            <person name="Wang A."/>
            <person name="Jiang F."/>
            <person name="Liu H."/>
            <person name="Zhao H."/>
            <person name="Xu D."/>
            <person name="Zhang Y."/>
        </authorList>
    </citation>
    <scope>NUCLEOTIDE SEQUENCE [LARGE SCALE GENOMIC DNA]</scope>
    <source>
        <strain evidence="2">cv. Niubang</strain>
    </source>
</reference>
<evidence type="ECO:0000313" key="1">
    <source>
        <dbReference type="EMBL" id="KAI3719812.1"/>
    </source>
</evidence>
<evidence type="ECO:0000313" key="2">
    <source>
        <dbReference type="Proteomes" id="UP001055879"/>
    </source>
</evidence>
<dbReference type="EMBL" id="CM042052">
    <property type="protein sequence ID" value="KAI3719812.1"/>
    <property type="molecule type" value="Genomic_DNA"/>
</dbReference>
<comment type="caution">
    <text evidence="1">The sequence shown here is derived from an EMBL/GenBank/DDBJ whole genome shotgun (WGS) entry which is preliminary data.</text>
</comment>
<keyword evidence="2" id="KW-1185">Reference proteome</keyword>
<name>A0ACB9BBC6_ARCLA</name>
<dbReference type="Proteomes" id="UP001055879">
    <property type="component" value="Linkage Group LG06"/>
</dbReference>
<sequence>MWAVRGARPVRSPFTKSHDPCVVGRSPAGLSEMFSPNLIHFLSSILKYSLPNPPSSPTSSKVPSTTNLPPFISRVKIIIQGFGLEVSSSSSSSSPLHHCHLQPQASFLDFLGFHQNLSGWKLMDLGFWKFCLKIQVSSKELKVG</sequence>
<proteinExistence type="predicted"/>
<organism evidence="1 2">
    <name type="scientific">Arctium lappa</name>
    <name type="common">Greater burdock</name>
    <name type="synonym">Lappa major</name>
    <dbReference type="NCBI Taxonomy" id="4217"/>
    <lineage>
        <taxon>Eukaryota</taxon>
        <taxon>Viridiplantae</taxon>
        <taxon>Streptophyta</taxon>
        <taxon>Embryophyta</taxon>
        <taxon>Tracheophyta</taxon>
        <taxon>Spermatophyta</taxon>
        <taxon>Magnoliopsida</taxon>
        <taxon>eudicotyledons</taxon>
        <taxon>Gunneridae</taxon>
        <taxon>Pentapetalae</taxon>
        <taxon>asterids</taxon>
        <taxon>campanulids</taxon>
        <taxon>Asterales</taxon>
        <taxon>Asteraceae</taxon>
        <taxon>Carduoideae</taxon>
        <taxon>Cardueae</taxon>
        <taxon>Arctiinae</taxon>
        <taxon>Arctium</taxon>
    </lineage>
</organism>
<protein>
    <submittedName>
        <fullName evidence="1">Uncharacterized protein</fullName>
    </submittedName>
</protein>
<accession>A0ACB9BBC6</accession>